<evidence type="ECO:0000313" key="1">
    <source>
        <dbReference type="EMBL" id="QPB10368.1"/>
    </source>
</evidence>
<sequence length="107" mass="11866">MDTVPHYVDETTASIALRERFGTVSVRDAFLQIADEYGAEKVLNNSLKDGDILSIDFTRYGAGRHGQVDQSFGMGVFYLGSIYVCLQPRGLARLGNDLTLTDAWRFA</sequence>
<proteinExistence type="predicted"/>
<evidence type="ECO:0000313" key="2">
    <source>
        <dbReference type="Proteomes" id="UP000663632"/>
    </source>
</evidence>
<dbReference type="EMBL" id="MW151244">
    <property type="protein sequence ID" value="QPB10368.1"/>
    <property type="molecule type" value="Genomic_DNA"/>
</dbReference>
<accession>A0A873WES9</accession>
<organism evidence="1 2">
    <name type="scientific">Acinetobacter phage Ab_SZ3</name>
    <dbReference type="NCBI Taxonomy" id="2781361"/>
    <lineage>
        <taxon>Viruses</taxon>
        <taxon>Duplodnaviria</taxon>
        <taxon>Heunggongvirae</taxon>
        <taxon>Uroviricota</taxon>
        <taxon>Caudoviricetes</taxon>
        <taxon>Lokivirus</taxon>
        <taxon>Lokivirus IMEAB3</taxon>
    </lineage>
</organism>
<gene>
    <name evidence="1" type="ORF">AbSZ3_03</name>
</gene>
<protein>
    <submittedName>
        <fullName evidence="1">Putative tail protein</fullName>
    </submittedName>
</protein>
<reference evidence="1" key="1">
    <citation type="submission" date="2020-10" db="EMBL/GenBank/DDBJ databases">
        <title>Clinical experience of personalized bacteriophage therapy in a case of hospital-acquired pneumonia with carbapenem-resistant Acinetobacter baumannii.</title>
        <authorList>
            <person name="Tan X."/>
            <person name="Ma Y."/>
        </authorList>
    </citation>
    <scope>NUCLEOTIDE SEQUENCE</scope>
</reference>
<name>A0A873WES9_9CAUD</name>
<dbReference type="Proteomes" id="UP000663632">
    <property type="component" value="Segment"/>
</dbReference>